<dbReference type="SUPFAM" id="SSF81342">
    <property type="entry name" value="Transmembrane di-heme cytochromes"/>
    <property type="match status" value="1"/>
</dbReference>
<dbReference type="EC" id="7.1.1.8" evidence="3"/>
<accession>A0A6J4JJH4</accession>
<feature type="transmembrane region" description="Helical" evidence="17">
    <location>
        <begin position="205"/>
        <end position="229"/>
    </location>
</feature>
<comment type="cofactor">
    <cofactor evidence="1">
        <name>heme</name>
        <dbReference type="ChEBI" id="CHEBI:30413"/>
    </cofactor>
</comment>
<keyword evidence="7" id="KW-0349">Heme</keyword>
<dbReference type="InterPro" id="IPR027387">
    <property type="entry name" value="Cytb/b6-like_sf"/>
</dbReference>
<feature type="compositionally biased region" description="Basic and acidic residues" evidence="16">
    <location>
        <begin position="435"/>
        <end position="444"/>
    </location>
</feature>
<evidence type="ECO:0000256" key="6">
    <source>
        <dbReference type="ARBA" id="ARBA00022475"/>
    </source>
</evidence>
<dbReference type="GO" id="GO:0008121">
    <property type="term" value="F:quinol-cytochrome-c reductase activity"/>
    <property type="evidence" value="ECO:0007669"/>
    <property type="project" value="UniProtKB-EC"/>
</dbReference>
<feature type="transmembrane region" description="Helical" evidence="17">
    <location>
        <begin position="140"/>
        <end position="161"/>
    </location>
</feature>
<reference evidence="19" key="1">
    <citation type="submission" date="2020-02" db="EMBL/GenBank/DDBJ databases">
        <authorList>
            <person name="Meier V. D."/>
        </authorList>
    </citation>
    <scope>NUCLEOTIDE SEQUENCE</scope>
    <source>
        <strain evidence="19">AVDCRST_MAG76</strain>
    </source>
</reference>
<keyword evidence="6" id="KW-1003">Cell membrane</keyword>
<keyword evidence="13 17" id="KW-0472">Membrane</keyword>
<dbReference type="Gene3D" id="1.20.810.10">
    <property type="entry name" value="Cytochrome Bc1 Complex, Chain C"/>
    <property type="match status" value="1"/>
</dbReference>
<evidence type="ECO:0000256" key="8">
    <source>
        <dbReference type="ARBA" id="ARBA00022692"/>
    </source>
</evidence>
<feature type="transmembrane region" description="Helical" evidence="17">
    <location>
        <begin position="44"/>
        <end position="63"/>
    </location>
</feature>
<dbReference type="GO" id="GO:0022904">
    <property type="term" value="P:respiratory electron transport chain"/>
    <property type="evidence" value="ECO:0007669"/>
    <property type="project" value="InterPro"/>
</dbReference>
<evidence type="ECO:0000256" key="4">
    <source>
        <dbReference type="ARBA" id="ARBA00016116"/>
    </source>
</evidence>
<feature type="compositionally biased region" description="Low complexity" evidence="16">
    <location>
        <begin position="448"/>
        <end position="460"/>
    </location>
</feature>
<keyword evidence="11 17" id="KW-1133">Transmembrane helix</keyword>
<evidence type="ECO:0000256" key="5">
    <source>
        <dbReference type="ARBA" id="ARBA00022448"/>
    </source>
</evidence>
<evidence type="ECO:0000256" key="17">
    <source>
        <dbReference type="SAM" id="Phobius"/>
    </source>
</evidence>
<evidence type="ECO:0000256" key="15">
    <source>
        <dbReference type="ARBA" id="ARBA00029568"/>
    </source>
</evidence>
<dbReference type="PANTHER" id="PTHR19271:SF16">
    <property type="entry name" value="CYTOCHROME B"/>
    <property type="match status" value="1"/>
</dbReference>
<evidence type="ECO:0000256" key="1">
    <source>
        <dbReference type="ARBA" id="ARBA00001971"/>
    </source>
</evidence>
<dbReference type="AlphaFoldDB" id="A0A6J4JJH4"/>
<feature type="transmembrane region" description="Helical" evidence="17">
    <location>
        <begin position="408"/>
        <end position="429"/>
    </location>
</feature>
<keyword evidence="10" id="KW-1278">Translocase</keyword>
<evidence type="ECO:0000256" key="11">
    <source>
        <dbReference type="ARBA" id="ARBA00022989"/>
    </source>
</evidence>
<dbReference type="FunFam" id="1.20.810.10:FF:000007">
    <property type="entry name" value="Ubiquinol-cytochrome C reductase B subunit"/>
    <property type="match status" value="1"/>
</dbReference>
<feature type="region of interest" description="Disordered" evidence="16">
    <location>
        <begin position="435"/>
        <end position="498"/>
    </location>
</feature>
<protein>
    <recommendedName>
        <fullName evidence="4">Cytochrome bc1 complex cytochrome b subunit</fullName>
        <ecNumber evidence="3">7.1.1.8</ecNumber>
    </recommendedName>
    <alternativeName>
        <fullName evidence="15">Cytochrome bc1 reductase complex subunit QcrB</fullName>
    </alternativeName>
</protein>
<sequence>MSKRPSRIARTGSWLDSRLGLARVARTSLRKVFPDHWSFLLGEVALYSFVVLLLTGIYLTFFFKPSQAETVYHGSYAALDGVTMTRAYRSAVELSFDVRAGLVMRQMHHWAAIVFVAAMVVHLARVFFTGAFRRPRELNWMVGVTLLLLGIGNGFTGYSLLDDQLSGTGLRIAYSIVLSIPLIGTWITSLLFGGEFPGPDIIERFYVLHILLVPAIIIGLIGLHLVMVVHQKHTQFRGPKRHEGNVVGERIWPTYAVKASGLFFLTTGILAALGGLAQINPIWIYGPFEASEVSAASQPDWYIGWLEGALRLMPAWELRAFGFELPNPFFAGVLLPSVTFGLLYLWPFLEARRTGDRDVHHLLDRPRDKPMRTALGVATIAFYAVLFFAGGSDVLATEFHLSFNQLTWSLRVALFLVPIIAGLAAHRLCRDLAARDARPPHDPPDPPAGGDQPDAAASSDVESTPELDEPEEELEPVAWPPPASVLRSGPPSARPLPP</sequence>
<evidence type="ECO:0000256" key="9">
    <source>
        <dbReference type="ARBA" id="ARBA00022723"/>
    </source>
</evidence>
<dbReference type="InterPro" id="IPR036150">
    <property type="entry name" value="Cyt_b/b6_C_sf"/>
</dbReference>
<dbReference type="GO" id="GO:0005886">
    <property type="term" value="C:plasma membrane"/>
    <property type="evidence" value="ECO:0007669"/>
    <property type="project" value="UniProtKB-SubCell"/>
</dbReference>
<name>A0A6J4JJH4_9ACTN</name>
<dbReference type="SUPFAM" id="SSF81648">
    <property type="entry name" value="a domain/subunit of cytochrome bc1 complex (Ubiquinol-cytochrome c reductase)"/>
    <property type="match status" value="1"/>
</dbReference>
<feature type="transmembrane region" description="Helical" evidence="17">
    <location>
        <begin position="262"/>
        <end position="284"/>
    </location>
</feature>
<proteinExistence type="predicted"/>
<evidence type="ECO:0000313" key="19">
    <source>
        <dbReference type="EMBL" id="CAA9278490.1"/>
    </source>
</evidence>
<feature type="domain" description="Cytochrome b/b6 N-terminal region profile" evidence="18">
    <location>
        <begin position="11"/>
        <end position="237"/>
    </location>
</feature>
<keyword evidence="19" id="KW-0560">Oxidoreductase</keyword>
<dbReference type="PROSITE" id="PS51002">
    <property type="entry name" value="CYTB_NTER"/>
    <property type="match status" value="1"/>
</dbReference>
<evidence type="ECO:0000256" key="14">
    <source>
        <dbReference type="ARBA" id="ARBA00029351"/>
    </source>
</evidence>
<keyword evidence="8 17" id="KW-0812">Transmembrane</keyword>
<feature type="transmembrane region" description="Helical" evidence="17">
    <location>
        <begin position="173"/>
        <end position="193"/>
    </location>
</feature>
<comment type="catalytic activity">
    <reaction evidence="14">
        <text>a quinol + 2 Fe(III)-[cytochrome c](out) = a quinone + 2 Fe(II)-[cytochrome c](out) + 2 H(+)(out)</text>
        <dbReference type="Rhea" id="RHEA:11484"/>
        <dbReference type="Rhea" id="RHEA-COMP:10350"/>
        <dbReference type="Rhea" id="RHEA-COMP:14399"/>
        <dbReference type="ChEBI" id="CHEBI:15378"/>
        <dbReference type="ChEBI" id="CHEBI:24646"/>
        <dbReference type="ChEBI" id="CHEBI:29033"/>
        <dbReference type="ChEBI" id="CHEBI:29034"/>
        <dbReference type="ChEBI" id="CHEBI:132124"/>
        <dbReference type="EC" id="7.1.1.8"/>
    </reaction>
</comment>
<gene>
    <name evidence="19" type="ORF">AVDCRST_MAG76-3843</name>
</gene>
<dbReference type="InterPro" id="IPR016174">
    <property type="entry name" value="Di-haem_cyt_TM"/>
</dbReference>
<feature type="transmembrane region" description="Helical" evidence="17">
    <location>
        <begin position="370"/>
        <end position="388"/>
    </location>
</feature>
<organism evidence="19">
    <name type="scientific">uncultured Acidimicrobiales bacterium</name>
    <dbReference type="NCBI Taxonomy" id="310071"/>
    <lineage>
        <taxon>Bacteria</taxon>
        <taxon>Bacillati</taxon>
        <taxon>Actinomycetota</taxon>
        <taxon>Acidimicrobiia</taxon>
        <taxon>Acidimicrobiales</taxon>
        <taxon>environmental samples</taxon>
    </lineage>
</organism>
<dbReference type="EMBL" id="CADCSZ010000225">
    <property type="protein sequence ID" value="CAA9278490.1"/>
    <property type="molecule type" value="Genomic_DNA"/>
</dbReference>
<evidence type="ECO:0000256" key="13">
    <source>
        <dbReference type="ARBA" id="ARBA00023136"/>
    </source>
</evidence>
<dbReference type="GO" id="GO:0046872">
    <property type="term" value="F:metal ion binding"/>
    <property type="evidence" value="ECO:0007669"/>
    <property type="project" value="UniProtKB-KW"/>
</dbReference>
<evidence type="ECO:0000259" key="18">
    <source>
        <dbReference type="PROSITE" id="PS51002"/>
    </source>
</evidence>
<evidence type="ECO:0000256" key="2">
    <source>
        <dbReference type="ARBA" id="ARBA00004651"/>
    </source>
</evidence>
<keyword evidence="12" id="KW-0408">Iron</keyword>
<keyword evidence="9" id="KW-0479">Metal-binding</keyword>
<keyword evidence="5" id="KW-0813">Transport</keyword>
<feature type="transmembrane region" description="Helical" evidence="17">
    <location>
        <begin position="329"/>
        <end position="349"/>
    </location>
</feature>
<evidence type="ECO:0000256" key="3">
    <source>
        <dbReference type="ARBA" id="ARBA00012951"/>
    </source>
</evidence>
<dbReference type="GO" id="GO:0016491">
    <property type="term" value="F:oxidoreductase activity"/>
    <property type="evidence" value="ECO:0007669"/>
    <property type="project" value="UniProtKB-KW"/>
</dbReference>
<evidence type="ECO:0000256" key="12">
    <source>
        <dbReference type="ARBA" id="ARBA00023004"/>
    </source>
</evidence>
<dbReference type="Pfam" id="PF13631">
    <property type="entry name" value="Cytochrom_B_N_2"/>
    <property type="match status" value="1"/>
</dbReference>
<feature type="compositionally biased region" description="Acidic residues" evidence="16">
    <location>
        <begin position="463"/>
        <end position="475"/>
    </location>
</feature>
<dbReference type="InterPro" id="IPR005797">
    <property type="entry name" value="Cyt_b/b6_N"/>
</dbReference>
<feature type="transmembrane region" description="Helical" evidence="17">
    <location>
        <begin position="109"/>
        <end position="128"/>
    </location>
</feature>
<evidence type="ECO:0000256" key="10">
    <source>
        <dbReference type="ARBA" id="ARBA00022967"/>
    </source>
</evidence>
<comment type="subcellular location">
    <subcellularLocation>
        <location evidence="2">Cell membrane</location>
        <topology evidence="2">Multi-pass membrane protein</topology>
    </subcellularLocation>
</comment>
<evidence type="ECO:0000256" key="16">
    <source>
        <dbReference type="SAM" id="MobiDB-lite"/>
    </source>
</evidence>
<evidence type="ECO:0000256" key="7">
    <source>
        <dbReference type="ARBA" id="ARBA00022617"/>
    </source>
</evidence>
<dbReference type="PANTHER" id="PTHR19271">
    <property type="entry name" value="CYTOCHROME B"/>
    <property type="match status" value="1"/>
</dbReference>